<dbReference type="Proteomes" id="UP000003773">
    <property type="component" value="Unassembled WGS sequence"/>
</dbReference>
<dbReference type="AlphaFoldDB" id="A7A6G2"/>
<gene>
    <name evidence="1" type="ORF">BIFADO_01444</name>
</gene>
<comment type="caution">
    <text evidence="1">The sequence shown here is derived from an EMBL/GenBank/DDBJ whole genome shotgun (WGS) entry which is preliminary data.</text>
</comment>
<reference evidence="1 2" key="1">
    <citation type="submission" date="2007-04" db="EMBL/GenBank/DDBJ databases">
        <authorList>
            <person name="Fulton L."/>
            <person name="Clifton S."/>
            <person name="Fulton B."/>
            <person name="Xu J."/>
            <person name="Minx P."/>
            <person name="Pepin K.H."/>
            <person name="Johnson M."/>
            <person name="Thiruvilangam P."/>
            <person name="Bhonagiri V."/>
            <person name="Nash W.E."/>
            <person name="Mardis E.R."/>
            <person name="Wilson R.K."/>
        </authorList>
    </citation>
    <scope>NUCLEOTIDE SEQUENCE [LARGE SCALE GENOMIC DNA]</scope>
    <source>
        <strain evidence="1 2">L2-32</strain>
    </source>
</reference>
<evidence type="ECO:0000313" key="2">
    <source>
        <dbReference type="Proteomes" id="UP000003773"/>
    </source>
</evidence>
<dbReference type="EMBL" id="AAXD02000031">
    <property type="protein sequence ID" value="EDN82761.1"/>
    <property type="molecule type" value="Genomic_DNA"/>
</dbReference>
<dbReference type="HOGENOM" id="CLU_3372313_0_0_11"/>
<sequence>MPTTAQRCLAFAKCLRFRGFSISAIRGIRKTGES</sequence>
<proteinExistence type="predicted"/>
<reference evidence="1 2" key="2">
    <citation type="submission" date="2007-05" db="EMBL/GenBank/DDBJ databases">
        <title>Draft genome sequence of Bifidobacterium adolescentis (L2-32).</title>
        <authorList>
            <person name="Sudarsanam P."/>
            <person name="Ley R."/>
            <person name="Guruge J."/>
            <person name="Turnbaugh P.J."/>
            <person name="Mahowald M."/>
            <person name="Liep D."/>
            <person name="Gordon J."/>
        </authorList>
    </citation>
    <scope>NUCLEOTIDE SEQUENCE [LARGE SCALE GENOMIC DNA]</scope>
    <source>
        <strain evidence="1 2">L2-32</strain>
    </source>
</reference>
<name>A7A6G2_BIFAD</name>
<accession>A7A6G2</accession>
<evidence type="ECO:0000313" key="1">
    <source>
        <dbReference type="EMBL" id="EDN82761.1"/>
    </source>
</evidence>
<organism evidence="1 2">
    <name type="scientific">Bifidobacterium adolescentis L2-32</name>
    <dbReference type="NCBI Taxonomy" id="411481"/>
    <lineage>
        <taxon>Bacteria</taxon>
        <taxon>Bacillati</taxon>
        <taxon>Actinomycetota</taxon>
        <taxon>Actinomycetes</taxon>
        <taxon>Bifidobacteriales</taxon>
        <taxon>Bifidobacteriaceae</taxon>
        <taxon>Bifidobacterium</taxon>
    </lineage>
</organism>
<protein>
    <submittedName>
        <fullName evidence="1">Uncharacterized protein</fullName>
    </submittedName>
</protein>